<dbReference type="GO" id="GO:0005737">
    <property type="term" value="C:cytoplasm"/>
    <property type="evidence" value="ECO:0000318"/>
    <property type="project" value="GO_Central"/>
</dbReference>
<evidence type="ECO:0000256" key="5">
    <source>
        <dbReference type="ARBA" id="ARBA00023239"/>
    </source>
</evidence>
<evidence type="ECO:0000256" key="6">
    <source>
        <dbReference type="ARBA" id="ARBA00037173"/>
    </source>
</evidence>
<accession>A0A6I8S967</accession>
<dbReference type="Xenbase" id="XB-GENE-29084347">
    <property type="gene designation" value="LOC100498594"/>
</dbReference>
<dbReference type="OMA" id="LESIVWG"/>
<evidence type="ECO:0000313" key="12">
    <source>
        <dbReference type="Proteomes" id="UP000008143"/>
    </source>
</evidence>
<dbReference type="InterPro" id="IPR022644">
    <property type="entry name" value="De-COase2_N"/>
</dbReference>
<reference evidence="13" key="3">
    <citation type="submission" date="2025-04" db="UniProtKB">
        <authorList>
            <consortium name="RefSeq"/>
        </authorList>
    </citation>
    <scope>IDENTIFICATION</scope>
    <source>
        <strain evidence="13">Nigerian</strain>
        <tissue evidence="13">Liver and blood</tissue>
    </source>
</reference>
<dbReference type="Gene3D" id="3.20.20.10">
    <property type="entry name" value="Alanine racemase"/>
    <property type="match status" value="1"/>
</dbReference>
<comment type="similarity">
    <text evidence="2 8">Belongs to the Orn/Lys/Arg decarboxylase class-II family.</text>
</comment>
<evidence type="ECO:0000313" key="11">
    <source>
        <dbReference type="Ensembl" id="ENSXETP00000093424"/>
    </source>
</evidence>
<dbReference type="PANTHER" id="PTHR11482:SF64">
    <property type="entry name" value="ORNITHINE DECARBOXYLASE"/>
    <property type="match status" value="1"/>
</dbReference>
<keyword evidence="12" id="KW-1185">Reference proteome</keyword>
<dbReference type="Pfam" id="PF00278">
    <property type="entry name" value="Orn_DAP_Arg_deC"/>
    <property type="match status" value="1"/>
</dbReference>
<evidence type="ECO:0000256" key="4">
    <source>
        <dbReference type="ARBA" id="ARBA00023115"/>
    </source>
</evidence>
<keyword evidence="3 7" id="KW-0663">Pyridoxal phosphate</keyword>
<dbReference type="CDD" id="cd00622">
    <property type="entry name" value="PLPDE_III_ODC"/>
    <property type="match status" value="1"/>
</dbReference>
<dbReference type="GO" id="GO:0004586">
    <property type="term" value="F:ornithine decarboxylase activity"/>
    <property type="evidence" value="ECO:0000318"/>
    <property type="project" value="GO_Central"/>
</dbReference>
<protein>
    <submittedName>
        <fullName evidence="11 13">Ornithine decarboxylase</fullName>
    </submittedName>
</protein>
<evidence type="ECO:0000313" key="14">
    <source>
        <dbReference type="Xenbase" id="XB-GENE-29084347"/>
    </source>
</evidence>
<dbReference type="Bgee" id="ENSXETG00000040919">
    <property type="expression patterns" value="Expressed in ovary"/>
</dbReference>
<dbReference type="InterPro" id="IPR000183">
    <property type="entry name" value="Orn/DAP/Arg_de-COase"/>
</dbReference>
<dbReference type="RefSeq" id="XP_031752789.1">
    <property type="nucleotide sequence ID" value="XM_031896929.1"/>
</dbReference>
<dbReference type="PANTHER" id="PTHR11482">
    <property type="entry name" value="ARGININE/DIAMINOPIMELATE/ORNITHINE DECARBOXYLASE"/>
    <property type="match status" value="1"/>
</dbReference>
<dbReference type="SUPFAM" id="SSF50621">
    <property type="entry name" value="Alanine racemase C-terminal domain-like"/>
    <property type="match status" value="1"/>
</dbReference>
<evidence type="ECO:0000256" key="3">
    <source>
        <dbReference type="ARBA" id="ARBA00022898"/>
    </source>
</evidence>
<dbReference type="AGR" id="Xenbase:XB-GENE-29084347"/>
<comment type="cofactor">
    <cofactor evidence="1 7">
        <name>pyridoxal 5'-phosphate</name>
        <dbReference type="ChEBI" id="CHEBI:597326"/>
    </cofactor>
</comment>
<proteinExistence type="inferred from homology"/>
<dbReference type="Proteomes" id="UP000008143">
    <property type="component" value="Chromosome 2"/>
</dbReference>
<dbReference type="SUPFAM" id="SSF51419">
    <property type="entry name" value="PLP-binding barrel"/>
    <property type="match status" value="1"/>
</dbReference>
<evidence type="ECO:0000256" key="8">
    <source>
        <dbReference type="RuleBase" id="RU003737"/>
    </source>
</evidence>
<evidence type="ECO:0000313" key="13">
    <source>
        <dbReference type="RefSeq" id="XP_031752789.1"/>
    </source>
</evidence>
<dbReference type="GeneTree" id="ENSGT00950000182995"/>
<dbReference type="Gene3D" id="2.40.37.10">
    <property type="entry name" value="Lyase, Ornithine Decarboxylase, Chain A, domain 1"/>
    <property type="match status" value="1"/>
</dbReference>
<comment type="function">
    <text evidence="6">Catalyzes the first and rate-limiting step of polyamine biosynthesis that converts ornithine into putrescine, which is the precursor for the polyamines, spermidine and spermine. Polyamines are essential for cell proliferation and are implicated in cellular processes, ranging from DNA replication to apoptosis.</text>
</comment>
<dbReference type="InterPro" id="IPR009006">
    <property type="entry name" value="Ala_racemase/Decarboxylase_C"/>
</dbReference>
<evidence type="ECO:0000256" key="1">
    <source>
        <dbReference type="ARBA" id="ARBA00001933"/>
    </source>
</evidence>
<evidence type="ECO:0000259" key="9">
    <source>
        <dbReference type="Pfam" id="PF00278"/>
    </source>
</evidence>
<reference evidence="11" key="2">
    <citation type="submission" date="2020-05" db="UniProtKB">
        <authorList>
            <consortium name="Ensembl"/>
        </authorList>
    </citation>
    <scope>IDENTIFICATION</scope>
</reference>
<dbReference type="PRINTS" id="PR01182">
    <property type="entry name" value="ORNDCRBXLASE"/>
</dbReference>
<gene>
    <name evidence="11 13 14" type="primary">LOC100498594</name>
</gene>
<evidence type="ECO:0000256" key="7">
    <source>
        <dbReference type="PIRSR" id="PIRSR600183-50"/>
    </source>
</evidence>
<dbReference type="PRINTS" id="PR01179">
    <property type="entry name" value="ODADCRBXLASE"/>
</dbReference>
<dbReference type="OrthoDB" id="5034579at2759"/>
<name>A0A6I8S967_XENTR</name>
<dbReference type="GeneID" id="100498594"/>
<keyword evidence="5" id="KW-0456">Lyase</keyword>
<reference evidence="11" key="1">
    <citation type="journal article" date="2010" name="Science">
        <title>The genome of the Western clawed frog Xenopus tropicalis.</title>
        <authorList>
            <person name="Hellsten U."/>
            <person name="Harland R.M."/>
            <person name="Gilchrist M.J."/>
            <person name="Hendrix D."/>
            <person name="Jurka J."/>
            <person name="Kapitonov V."/>
            <person name="Ovcharenko I."/>
            <person name="Putnam N.H."/>
            <person name="Shu S."/>
            <person name="Taher L."/>
            <person name="Blitz I.L."/>
            <person name="Blumberg B."/>
            <person name="Dichmann D.S."/>
            <person name="Dubchak I."/>
            <person name="Amaya E."/>
            <person name="Detter J.C."/>
            <person name="Fletcher R."/>
            <person name="Gerhard D.S."/>
            <person name="Goodstein D."/>
            <person name="Graves T."/>
            <person name="Grigoriev I.V."/>
            <person name="Grimwood J."/>
            <person name="Kawashima T."/>
            <person name="Lindquist E."/>
            <person name="Lucas S.M."/>
            <person name="Mead P.E."/>
            <person name="Mitros T."/>
            <person name="Ogino H."/>
            <person name="Ohta Y."/>
            <person name="Poliakov A.V."/>
            <person name="Pollet N."/>
            <person name="Robert J."/>
            <person name="Salamov A."/>
            <person name="Sater A.K."/>
            <person name="Schmutz J."/>
            <person name="Terry A."/>
            <person name="Vize P.D."/>
            <person name="Warren W.C."/>
            <person name="Wells D."/>
            <person name="Wills A."/>
            <person name="Wilson R.K."/>
            <person name="Zimmerman L.B."/>
            <person name="Zorn A.M."/>
            <person name="Grainger R."/>
            <person name="Grammer T."/>
            <person name="Khokha M.K."/>
            <person name="Richardson P.M."/>
            <person name="Rokhsar D.S."/>
        </authorList>
    </citation>
    <scope>NUCLEOTIDE SEQUENCE [LARGE SCALE GENOMIC DNA]</scope>
    <source>
        <strain evidence="11">Nigerian</strain>
    </source>
</reference>
<feature type="domain" description="Orn/DAP/Arg decarboxylase 2 N-terminal" evidence="10">
    <location>
        <begin position="125"/>
        <end position="360"/>
    </location>
</feature>
<dbReference type="FunFam" id="3.20.20.10:FF:000005">
    <property type="entry name" value="Ornithine decarboxylase"/>
    <property type="match status" value="1"/>
</dbReference>
<dbReference type="AlphaFoldDB" id="A0A6I8S967"/>
<dbReference type="Pfam" id="PF02784">
    <property type="entry name" value="Orn_Arg_deC_N"/>
    <property type="match status" value="1"/>
</dbReference>
<keyword evidence="4" id="KW-0620">Polyamine biosynthesis</keyword>
<dbReference type="InterPro" id="IPR002433">
    <property type="entry name" value="Orn_de-COase"/>
</dbReference>
<sequence length="507" mass="57478">MERNLHWLGLDWQDTRKIPAEHQEQTQWPRPFWAPPTQTQSLPSVPPLLPCCAPSPDHSKSNACHLQERDRDRTMDISELHTCTFLAGMNMTILDKGMSVQQFVKQKSISNSASGNEDAFYVADLGDIIKKYWQFSKGLPRVKPFYAMKCNSTRAVLQMLAFLGTGFACCSMAELDMVLRMGVPAADIVFVNPCKQVSHIRYAAEYGVRKMTFDCESELLKLAASYPQAEMILQIVTDNKEPWHTLSGICGVYISECENLLKKAKSLNMDVFGVSFHTGSRCKDTHSFHKAIEDARKVFDIGKNLGHQMRLLDIGGGFPGDSESRPTFEKFAEVIRISLDQSFPCNEDVQIIAEPGRFYVTSAFTAALNIVTKKVVTKKDGEERRQFSYVLNDGIFGSFFLNYMQMEETWPVVGKDFDTAQELFPSILWGPTCASEDKIVKDIDLPELEMGDWIIFPNMGAYSMSMTSNFNAFSTPKIYFVFTRKMWTVGQILKKEKLLQNHPQNNL</sequence>
<evidence type="ECO:0000259" key="10">
    <source>
        <dbReference type="Pfam" id="PF02784"/>
    </source>
</evidence>
<evidence type="ECO:0000256" key="2">
    <source>
        <dbReference type="ARBA" id="ARBA00008872"/>
    </source>
</evidence>
<dbReference type="Ensembl" id="ENSXETT00000086897">
    <property type="protein sequence ID" value="ENSXETP00000093424"/>
    <property type="gene ID" value="ENSXETG00000040919"/>
</dbReference>
<organism evidence="11">
    <name type="scientific">Xenopus tropicalis</name>
    <name type="common">Western clawed frog</name>
    <name type="synonym">Silurana tropicalis</name>
    <dbReference type="NCBI Taxonomy" id="8364"/>
    <lineage>
        <taxon>Eukaryota</taxon>
        <taxon>Metazoa</taxon>
        <taxon>Chordata</taxon>
        <taxon>Craniata</taxon>
        <taxon>Vertebrata</taxon>
        <taxon>Euteleostomi</taxon>
        <taxon>Amphibia</taxon>
        <taxon>Batrachia</taxon>
        <taxon>Anura</taxon>
        <taxon>Pipoidea</taxon>
        <taxon>Pipidae</taxon>
        <taxon>Xenopodinae</taxon>
        <taxon>Xenopus</taxon>
        <taxon>Silurana</taxon>
    </lineage>
</organism>
<feature type="domain" description="Orn/DAP/Arg decarboxylase 2 C-terminal" evidence="9">
    <location>
        <begin position="121"/>
        <end position="460"/>
    </location>
</feature>
<dbReference type="InterPro" id="IPR022653">
    <property type="entry name" value="De-COase2_pyr-phos_BS"/>
</dbReference>
<dbReference type="PROSITE" id="PS00878">
    <property type="entry name" value="ODR_DC_2_1"/>
    <property type="match status" value="1"/>
</dbReference>
<dbReference type="InterPro" id="IPR022643">
    <property type="entry name" value="De-COase2_C"/>
</dbReference>
<feature type="modified residue" description="N6-(pyridoxal phosphate)lysine" evidence="7">
    <location>
        <position position="149"/>
    </location>
</feature>
<dbReference type="GO" id="GO:0033387">
    <property type="term" value="P:putrescine biosynthetic process from arginine, via ornithine"/>
    <property type="evidence" value="ECO:0000318"/>
    <property type="project" value="GO_Central"/>
</dbReference>
<dbReference type="InterPro" id="IPR029066">
    <property type="entry name" value="PLP-binding_barrel"/>
</dbReference>
<feature type="active site" description="Proton donor" evidence="7">
    <location>
        <position position="433"/>
    </location>
</feature>